<feature type="non-terminal residue" evidence="2">
    <location>
        <position position="429"/>
    </location>
</feature>
<feature type="domain" description="Helitron helicase-like" evidence="1">
    <location>
        <begin position="122"/>
        <end position="264"/>
    </location>
</feature>
<evidence type="ECO:0000259" key="1">
    <source>
        <dbReference type="Pfam" id="PF14214"/>
    </source>
</evidence>
<organism evidence="2 3">
    <name type="scientific">Choanephora cucurbitarum</name>
    <dbReference type="NCBI Taxonomy" id="101091"/>
    <lineage>
        <taxon>Eukaryota</taxon>
        <taxon>Fungi</taxon>
        <taxon>Fungi incertae sedis</taxon>
        <taxon>Mucoromycota</taxon>
        <taxon>Mucoromycotina</taxon>
        <taxon>Mucoromycetes</taxon>
        <taxon>Mucorales</taxon>
        <taxon>Mucorineae</taxon>
        <taxon>Choanephoraceae</taxon>
        <taxon>Choanephoroideae</taxon>
        <taxon>Choanephora</taxon>
    </lineage>
</organism>
<feature type="non-terminal residue" evidence="2">
    <location>
        <position position="1"/>
    </location>
</feature>
<dbReference type="STRING" id="101091.A0A1C7MVW8"/>
<comment type="caution">
    <text evidence="2">The sequence shown here is derived from an EMBL/GenBank/DDBJ whole genome shotgun (WGS) entry which is preliminary data.</text>
</comment>
<dbReference type="PANTHER" id="PTHR10492:SF57">
    <property type="entry name" value="ATP-DEPENDENT DNA HELICASE"/>
    <property type="match status" value="1"/>
</dbReference>
<name>A0A1C7MVW8_9FUNG</name>
<evidence type="ECO:0000313" key="3">
    <source>
        <dbReference type="Proteomes" id="UP000093000"/>
    </source>
</evidence>
<dbReference type="PANTHER" id="PTHR10492">
    <property type="match status" value="1"/>
</dbReference>
<dbReference type="OrthoDB" id="2285825at2759"/>
<gene>
    <name evidence="2" type="ORF">A0J61_11375</name>
</gene>
<accession>A0A1C7MVW8</accession>
<dbReference type="Pfam" id="PF14214">
    <property type="entry name" value="Helitron_like_N"/>
    <property type="match status" value="1"/>
</dbReference>
<proteinExistence type="predicted"/>
<sequence length="429" mass="48891">PLSAENDNQARYAQLYIFDPEYAVSTRAANNEDLDNELIQGLSTELHQCNPYWPTANEVAAILPNESSSDSFRVIRIYLRHSEGEFSFFTISQTHALYMPLHYTLLFLMGDLGWNWGLRLDDWIKTQKSNISANFYNGVQDALISEDVDATSFGKRFILPSSYTGGARSMAMQYQDSMAIVPYFGKPSLFITFTANPRWIETQRELLPGQNTSGRPDLVARVFDLKVKELLKDLKVKNVFGTYKGLVRTIEYQKRGLPHLHLLLFLDSSHAIYSADEIDRIISAEIPLKESDPELCEIVTKNMVHGPCGNLNPKSPCMVKDANGNLKCSKRFPKTFTEQTVISDDGNGSIVIDDKWIVPYNPYLSKKFKAHINVECCQSIKAIKYINKYVYKGFDRTTLKLKLSDTENEIERHLQGRYIGPMEAFARIF</sequence>
<protein>
    <recommendedName>
        <fullName evidence="1">Helitron helicase-like domain-containing protein</fullName>
    </recommendedName>
</protein>
<reference evidence="2 3" key="1">
    <citation type="submission" date="2016-03" db="EMBL/GenBank/DDBJ databases">
        <title>Choanephora cucurbitarum.</title>
        <authorList>
            <person name="Min B."/>
            <person name="Park H."/>
            <person name="Park J.-H."/>
            <person name="Shin H.-D."/>
            <person name="Choi I.-G."/>
        </authorList>
    </citation>
    <scope>NUCLEOTIDE SEQUENCE [LARGE SCALE GENOMIC DNA]</scope>
    <source>
        <strain evidence="2 3">KUS-F28377</strain>
    </source>
</reference>
<dbReference type="EMBL" id="LUGH01001967">
    <property type="protein sequence ID" value="OBZ80576.1"/>
    <property type="molecule type" value="Genomic_DNA"/>
</dbReference>
<evidence type="ECO:0000313" key="2">
    <source>
        <dbReference type="EMBL" id="OBZ80576.1"/>
    </source>
</evidence>
<dbReference type="InterPro" id="IPR025476">
    <property type="entry name" value="Helitron_helicase-like"/>
</dbReference>
<keyword evidence="3" id="KW-1185">Reference proteome</keyword>
<dbReference type="Proteomes" id="UP000093000">
    <property type="component" value="Unassembled WGS sequence"/>
</dbReference>
<dbReference type="InParanoid" id="A0A1C7MVW8"/>
<dbReference type="AlphaFoldDB" id="A0A1C7MVW8"/>